<dbReference type="PANTHER" id="PTHR20994:SF0">
    <property type="entry name" value="ER MEMBRANE PROTEIN COMPLEX SUBUNIT 6"/>
    <property type="match status" value="1"/>
</dbReference>
<evidence type="ECO:0000256" key="8">
    <source>
        <dbReference type="SAM" id="Phobius"/>
    </source>
</evidence>
<evidence type="ECO:0000313" key="10">
    <source>
        <dbReference type="Proteomes" id="UP000245884"/>
    </source>
</evidence>
<keyword evidence="4 8" id="KW-0812">Transmembrane</keyword>
<evidence type="ECO:0000256" key="4">
    <source>
        <dbReference type="ARBA" id="ARBA00022692"/>
    </source>
</evidence>
<comment type="similarity">
    <text evidence="2">Belongs to the EMC6 family.</text>
</comment>
<organism evidence="9 10">
    <name type="scientific">Jaminaea rosea</name>
    <dbReference type="NCBI Taxonomy" id="1569628"/>
    <lineage>
        <taxon>Eukaryota</taxon>
        <taxon>Fungi</taxon>
        <taxon>Dikarya</taxon>
        <taxon>Basidiomycota</taxon>
        <taxon>Ustilaginomycotina</taxon>
        <taxon>Exobasidiomycetes</taxon>
        <taxon>Microstromatales</taxon>
        <taxon>Microstromatales incertae sedis</taxon>
        <taxon>Jaminaea</taxon>
    </lineage>
</organism>
<dbReference type="Pfam" id="PF07019">
    <property type="entry name" value="EMC6"/>
    <property type="match status" value="1"/>
</dbReference>
<dbReference type="STRING" id="1569628.A0A316UWQ6"/>
<comment type="subcellular location">
    <subcellularLocation>
        <location evidence="1">Endoplasmic reticulum membrane</location>
        <topology evidence="1">Multi-pass membrane protein</topology>
    </subcellularLocation>
</comment>
<feature type="transmembrane region" description="Helical" evidence="8">
    <location>
        <begin position="48"/>
        <end position="66"/>
    </location>
</feature>
<dbReference type="GeneID" id="37027419"/>
<keyword evidence="7 8" id="KW-0472">Membrane</keyword>
<dbReference type="RefSeq" id="XP_025363373.1">
    <property type="nucleotide sequence ID" value="XM_025505596.1"/>
</dbReference>
<dbReference type="Proteomes" id="UP000245884">
    <property type="component" value="Unassembled WGS sequence"/>
</dbReference>
<dbReference type="AlphaFoldDB" id="A0A316UWQ6"/>
<reference evidence="9 10" key="1">
    <citation type="journal article" date="2018" name="Mol. Biol. Evol.">
        <title>Broad Genomic Sampling Reveals a Smut Pathogenic Ancestry of the Fungal Clade Ustilaginomycotina.</title>
        <authorList>
            <person name="Kijpornyongpan T."/>
            <person name="Mondo S.J."/>
            <person name="Barry K."/>
            <person name="Sandor L."/>
            <person name="Lee J."/>
            <person name="Lipzen A."/>
            <person name="Pangilinan J."/>
            <person name="LaButti K."/>
            <person name="Hainaut M."/>
            <person name="Henrissat B."/>
            <person name="Grigoriev I.V."/>
            <person name="Spatafora J.W."/>
            <person name="Aime M.C."/>
        </authorList>
    </citation>
    <scope>NUCLEOTIDE SEQUENCE [LARGE SCALE GENOMIC DNA]</scope>
    <source>
        <strain evidence="9 10">MCA 5214</strain>
    </source>
</reference>
<evidence type="ECO:0000256" key="5">
    <source>
        <dbReference type="ARBA" id="ARBA00022824"/>
    </source>
</evidence>
<evidence type="ECO:0000256" key="7">
    <source>
        <dbReference type="ARBA" id="ARBA00023136"/>
    </source>
</evidence>
<dbReference type="GO" id="GO:0072546">
    <property type="term" value="C:EMC complex"/>
    <property type="evidence" value="ECO:0007669"/>
    <property type="project" value="InterPro"/>
</dbReference>
<protein>
    <recommendedName>
        <fullName evidence="3">ER membrane protein complex subunit 6</fullName>
    </recommendedName>
</protein>
<dbReference type="InterPro" id="IPR008504">
    <property type="entry name" value="Emc6"/>
</dbReference>
<dbReference type="EMBL" id="KZ819664">
    <property type="protein sequence ID" value="PWN28761.1"/>
    <property type="molecule type" value="Genomic_DNA"/>
</dbReference>
<feature type="non-terminal residue" evidence="9">
    <location>
        <position position="194"/>
    </location>
</feature>
<keyword evidence="6 8" id="KW-1133">Transmembrane helix</keyword>
<evidence type="ECO:0000313" key="9">
    <source>
        <dbReference type="EMBL" id="PWN28761.1"/>
    </source>
</evidence>
<dbReference type="GO" id="GO:0034975">
    <property type="term" value="P:protein folding in endoplasmic reticulum"/>
    <property type="evidence" value="ECO:0007669"/>
    <property type="project" value="TreeGrafter"/>
</dbReference>
<proteinExistence type="inferred from homology"/>
<evidence type="ECO:0000256" key="1">
    <source>
        <dbReference type="ARBA" id="ARBA00004477"/>
    </source>
</evidence>
<evidence type="ECO:0000256" key="6">
    <source>
        <dbReference type="ARBA" id="ARBA00022989"/>
    </source>
</evidence>
<dbReference type="PANTHER" id="PTHR20994">
    <property type="entry name" value="ER MEMBRANE PROTEIN COMPLEX SUBUNIT 6"/>
    <property type="match status" value="1"/>
</dbReference>
<sequence length="194" mass="20391">MEALMGGMGSQANSAAIQAQKAEERQAEQLQPFYLENIVHNQRQIANIRSLSLALSGSLAGILGLVSLPGLAFFLFSLVTTNALILLLCCNGQPHKYLLNPPPQSPLGLVFSIGSSVATAAAIASPGIVAYGAAAVLGGAANTANSAGKVRVQKVVGGKEGKDVIEVVWYLFEGLKGEVLSFVLWWTFWTAIVH</sequence>
<keyword evidence="10" id="KW-1185">Reference proteome</keyword>
<dbReference type="InterPro" id="IPR029008">
    <property type="entry name" value="EMC6-like"/>
</dbReference>
<keyword evidence="5" id="KW-0256">Endoplasmic reticulum</keyword>
<dbReference type="OrthoDB" id="16510at2759"/>
<evidence type="ECO:0000256" key="3">
    <source>
        <dbReference type="ARBA" id="ARBA00020827"/>
    </source>
</evidence>
<name>A0A316UWQ6_9BASI</name>
<gene>
    <name evidence="9" type="ORF">BDZ90DRAFT_230770</name>
</gene>
<dbReference type="GO" id="GO:0000045">
    <property type="term" value="P:autophagosome assembly"/>
    <property type="evidence" value="ECO:0007669"/>
    <property type="project" value="TreeGrafter"/>
</dbReference>
<accession>A0A316UWQ6</accession>
<evidence type="ECO:0000256" key="2">
    <source>
        <dbReference type="ARBA" id="ARBA00009436"/>
    </source>
</evidence>